<gene>
    <name evidence="2" type="ORF">HanXRQr2_Chr17g0808941</name>
</gene>
<protein>
    <submittedName>
        <fullName evidence="2">ATPase, AAA-type, core, P-loop containing nucleoside triphosphate hydrolase</fullName>
    </submittedName>
</protein>
<comment type="caution">
    <text evidence="2">The sequence shown here is derived from an EMBL/GenBank/DDBJ whole genome shotgun (WGS) entry which is preliminary data.</text>
</comment>
<accession>A0A9K3DKQ9</accession>
<organism evidence="2 3">
    <name type="scientific">Helianthus annuus</name>
    <name type="common">Common sunflower</name>
    <dbReference type="NCBI Taxonomy" id="4232"/>
    <lineage>
        <taxon>Eukaryota</taxon>
        <taxon>Viridiplantae</taxon>
        <taxon>Streptophyta</taxon>
        <taxon>Embryophyta</taxon>
        <taxon>Tracheophyta</taxon>
        <taxon>Spermatophyta</taxon>
        <taxon>Magnoliopsida</taxon>
        <taxon>eudicotyledons</taxon>
        <taxon>Gunneridae</taxon>
        <taxon>Pentapetalae</taxon>
        <taxon>asterids</taxon>
        <taxon>campanulids</taxon>
        <taxon>Asterales</taxon>
        <taxon>Asteraceae</taxon>
        <taxon>Asteroideae</taxon>
        <taxon>Heliantheae alliance</taxon>
        <taxon>Heliantheae</taxon>
        <taxon>Helianthus</taxon>
    </lineage>
</organism>
<keyword evidence="2" id="KW-0378">Hydrolase</keyword>
<dbReference type="InterPro" id="IPR027417">
    <property type="entry name" value="P-loop_NTPase"/>
</dbReference>
<dbReference type="Proteomes" id="UP000215914">
    <property type="component" value="Unassembled WGS sequence"/>
</dbReference>
<dbReference type="GO" id="GO:0016887">
    <property type="term" value="F:ATP hydrolysis activity"/>
    <property type="evidence" value="ECO:0007669"/>
    <property type="project" value="InterPro"/>
</dbReference>
<dbReference type="Pfam" id="PF00004">
    <property type="entry name" value="AAA"/>
    <property type="match status" value="1"/>
</dbReference>
<evidence type="ECO:0000259" key="1">
    <source>
        <dbReference type="Pfam" id="PF00004"/>
    </source>
</evidence>
<sequence>MSLTTVELQQWLKLLLGSKSYPQVMGLLKVFLKRIHNQKAKSNSGGKLPKSVLLVGPPGTGKTMLGRRSRCAIFSCSGSEFEEMFIGVRTCKVRDL</sequence>
<dbReference type="InterPro" id="IPR003959">
    <property type="entry name" value="ATPase_AAA_core"/>
</dbReference>
<dbReference type="Gramene" id="mRNA:HanXRQr2_Chr17g0808941">
    <property type="protein sequence ID" value="CDS:HanXRQr2_Chr17g0808941.1"/>
    <property type="gene ID" value="HanXRQr2_Chr17g0808941"/>
</dbReference>
<dbReference type="GO" id="GO:0005524">
    <property type="term" value="F:ATP binding"/>
    <property type="evidence" value="ECO:0007669"/>
    <property type="project" value="InterPro"/>
</dbReference>
<reference evidence="2" key="2">
    <citation type="submission" date="2020-06" db="EMBL/GenBank/DDBJ databases">
        <title>Helianthus annuus Genome sequencing and assembly Release 2.</title>
        <authorList>
            <person name="Gouzy J."/>
            <person name="Langlade N."/>
            <person name="Munos S."/>
        </authorList>
    </citation>
    <scope>NUCLEOTIDE SEQUENCE</scope>
    <source>
        <tissue evidence="2">Leaves</tissue>
    </source>
</reference>
<dbReference type="SUPFAM" id="SSF52540">
    <property type="entry name" value="P-loop containing nucleoside triphosphate hydrolases"/>
    <property type="match status" value="1"/>
</dbReference>
<dbReference type="Gene3D" id="3.40.50.300">
    <property type="entry name" value="P-loop containing nucleotide triphosphate hydrolases"/>
    <property type="match status" value="1"/>
</dbReference>
<keyword evidence="3" id="KW-1185">Reference proteome</keyword>
<dbReference type="PANTHER" id="PTHR23076">
    <property type="entry name" value="METALLOPROTEASE M41 FTSH"/>
    <property type="match status" value="1"/>
</dbReference>
<proteinExistence type="predicted"/>
<dbReference type="EMBL" id="MNCJ02000332">
    <property type="protein sequence ID" value="KAF5755963.1"/>
    <property type="molecule type" value="Genomic_DNA"/>
</dbReference>
<feature type="domain" description="ATPase AAA-type core" evidence="1">
    <location>
        <begin position="52"/>
        <end position="95"/>
    </location>
</feature>
<dbReference type="AlphaFoldDB" id="A0A9K3DKQ9"/>
<reference evidence="2" key="1">
    <citation type="journal article" date="2017" name="Nature">
        <title>The sunflower genome provides insights into oil metabolism, flowering and Asterid evolution.</title>
        <authorList>
            <person name="Badouin H."/>
            <person name="Gouzy J."/>
            <person name="Grassa C.J."/>
            <person name="Murat F."/>
            <person name="Staton S.E."/>
            <person name="Cottret L."/>
            <person name="Lelandais-Briere C."/>
            <person name="Owens G.L."/>
            <person name="Carrere S."/>
            <person name="Mayjonade B."/>
            <person name="Legrand L."/>
            <person name="Gill N."/>
            <person name="Kane N.C."/>
            <person name="Bowers J.E."/>
            <person name="Hubner S."/>
            <person name="Bellec A."/>
            <person name="Berard A."/>
            <person name="Berges H."/>
            <person name="Blanchet N."/>
            <person name="Boniface M.C."/>
            <person name="Brunel D."/>
            <person name="Catrice O."/>
            <person name="Chaidir N."/>
            <person name="Claudel C."/>
            <person name="Donnadieu C."/>
            <person name="Faraut T."/>
            <person name="Fievet G."/>
            <person name="Helmstetter N."/>
            <person name="King M."/>
            <person name="Knapp S.J."/>
            <person name="Lai Z."/>
            <person name="Le Paslier M.C."/>
            <person name="Lippi Y."/>
            <person name="Lorenzon L."/>
            <person name="Mandel J.R."/>
            <person name="Marage G."/>
            <person name="Marchand G."/>
            <person name="Marquand E."/>
            <person name="Bret-Mestries E."/>
            <person name="Morien E."/>
            <person name="Nambeesan S."/>
            <person name="Nguyen T."/>
            <person name="Pegot-Espagnet P."/>
            <person name="Pouilly N."/>
            <person name="Raftis F."/>
            <person name="Sallet E."/>
            <person name="Schiex T."/>
            <person name="Thomas J."/>
            <person name="Vandecasteele C."/>
            <person name="Vares D."/>
            <person name="Vear F."/>
            <person name="Vautrin S."/>
            <person name="Crespi M."/>
            <person name="Mangin B."/>
            <person name="Burke J.M."/>
            <person name="Salse J."/>
            <person name="Munos S."/>
            <person name="Vincourt P."/>
            <person name="Rieseberg L.H."/>
            <person name="Langlade N.B."/>
        </authorList>
    </citation>
    <scope>NUCLEOTIDE SEQUENCE</scope>
    <source>
        <tissue evidence="2">Leaves</tissue>
    </source>
</reference>
<evidence type="ECO:0000313" key="3">
    <source>
        <dbReference type="Proteomes" id="UP000215914"/>
    </source>
</evidence>
<evidence type="ECO:0000313" key="2">
    <source>
        <dbReference type="EMBL" id="KAF5755963.1"/>
    </source>
</evidence>
<name>A0A9K3DKQ9_HELAN</name>
<dbReference type="PANTHER" id="PTHR23076:SF37">
    <property type="entry name" value="ATP-DEPENDENT ZINC METALLOPROTEASE FTSH 4, MITOCHONDRIAL"/>
    <property type="match status" value="1"/>
</dbReference>